<sequence length="91" mass="10769">MIVEITEVSCYKCGISFWITLQYNAELKNCHNDFYCPNGHGQHYSAKTDTEKAKEERDRYKRWYNDEKETSERLGRSNSALRGVITRNKNK</sequence>
<accession>A0A0F9LHA0</accession>
<name>A0A0F9LHA0_9ZZZZ</name>
<feature type="region of interest" description="Disordered" evidence="1">
    <location>
        <begin position="68"/>
        <end position="91"/>
    </location>
</feature>
<reference evidence="2" key="1">
    <citation type="journal article" date="2015" name="Nature">
        <title>Complex archaea that bridge the gap between prokaryotes and eukaryotes.</title>
        <authorList>
            <person name="Spang A."/>
            <person name="Saw J.H."/>
            <person name="Jorgensen S.L."/>
            <person name="Zaremba-Niedzwiedzka K."/>
            <person name="Martijn J."/>
            <person name="Lind A.E."/>
            <person name="van Eijk R."/>
            <person name="Schleper C."/>
            <person name="Guy L."/>
            <person name="Ettema T.J."/>
        </authorList>
    </citation>
    <scope>NUCLEOTIDE SEQUENCE</scope>
</reference>
<proteinExistence type="predicted"/>
<dbReference type="AlphaFoldDB" id="A0A0F9LHA0"/>
<comment type="caution">
    <text evidence="2">The sequence shown here is derived from an EMBL/GenBank/DDBJ whole genome shotgun (WGS) entry which is preliminary data.</text>
</comment>
<evidence type="ECO:0000256" key="1">
    <source>
        <dbReference type="SAM" id="MobiDB-lite"/>
    </source>
</evidence>
<gene>
    <name evidence="2" type="ORF">LCGC14_1200150</name>
</gene>
<dbReference type="EMBL" id="LAZR01006162">
    <property type="protein sequence ID" value="KKM94269.1"/>
    <property type="molecule type" value="Genomic_DNA"/>
</dbReference>
<organism evidence="2">
    <name type="scientific">marine sediment metagenome</name>
    <dbReference type="NCBI Taxonomy" id="412755"/>
    <lineage>
        <taxon>unclassified sequences</taxon>
        <taxon>metagenomes</taxon>
        <taxon>ecological metagenomes</taxon>
    </lineage>
</organism>
<protein>
    <submittedName>
        <fullName evidence="2">Uncharacterized protein</fullName>
    </submittedName>
</protein>
<evidence type="ECO:0000313" key="2">
    <source>
        <dbReference type="EMBL" id="KKM94269.1"/>
    </source>
</evidence>